<evidence type="ECO:0000313" key="6">
    <source>
        <dbReference type="Proteomes" id="UP001075354"/>
    </source>
</evidence>
<dbReference type="Proteomes" id="UP001075354">
    <property type="component" value="Chromosome 1"/>
</dbReference>
<evidence type="ECO:0000256" key="2">
    <source>
        <dbReference type="PROSITE-ProRule" id="PRU00497"/>
    </source>
</evidence>
<dbReference type="PROSITE" id="PS00233">
    <property type="entry name" value="CHIT_BIND_RR_1"/>
    <property type="match status" value="1"/>
</dbReference>
<dbReference type="PANTHER" id="PTHR12236">
    <property type="entry name" value="STRUCTURAL CONTITUENT OF CUTICLE"/>
    <property type="match status" value="1"/>
</dbReference>
<feature type="chain" id="PRO_5043731462" description="Mediator of RNA polymerase II transcription subunit 26" evidence="4">
    <location>
        <begin position="24"/>
        <end position="547"/>
    </location>
</feature>
<feature type="region of interest" description="Disordered" evidence="3">
    <location>
        <begin position="62"/>
        <end position="82"/>
    </location>
</feature>
<sequence>MQLNKVALPVLLVVLAARAHSRAVAPEDVKGVKTLLQDEARDDPFFDNNPQYDFAYRIHDEETGDAKGQTEERRGDAVHGSYSVVDPDGTLRVVKYTADDEHGFNAVVSLTPGHSKPIVAVQRRVVAVQQHHVDVPVPVQHHVLQSSSQQTVGNRRVLVEHPLHQAGATTQQHLVQPPLTLGLHQDVQHLIPQPVPQGAYQLQQLHQIPGSGIHHQMTMPLSIVHVQEPNIKQQQMGTPILQLLNQQPSQGLLNQQQDKDQKQDQNLLQQQDQSLLTLQQQQQGLMGLQGQQGQGLLNLQQGDQSLTNIQQQQQVQSLLNLQQQQQGQGLLNLQQQDQNQANLQQLQQSQVLLNLQQQQDQNQESLQQLQQSQGLLNQQQQDQSPMSLQQQSQGQSNLQQQLGQGLQQQDASTINLPLQQQSQNSFQQQDQSLLNQQESNKLTQQTQTIQQDGQQDQQDQQQPSDEQLENSLQAQEEAALPQKVDTVPTPQQLQNQQQLRSLDSDIQAVPIQQHRTLAVYRTSPLAGGVQRTNFVTFNSPYAHYTIS</sequence>
<keyword evidence="4" id="KW-0732">Signal</keyword>
<dbReference type="InterPro" id="IPR031311">
    <property type="entry name" value="CHIT_BIND_RR_consensus"/>
</dbReference>
<keyword evidence="6" id="KW-1185">Reference proteome</keyword>
<dbReference type="AlphaFoldDB" id="A0AAV7Y1D0"/>
<dbReference type="GO" id="GO:0031012">
    <property type="term" value="C:extracellular matrix"/>
    <property type="evidence" value="ECO:0007669"/>
    <property type="project" value="TreeGrafter"/>
</dbReference>
<dbReference type="Pfam" id="PF00379">
    <property type="entry name" value="Chitin_bind_4"/>
    <property type="match status" value="1"/>
</dbReference>
<evidence type="ECO:0000313" key="5">
    <source>
        <dbReference type="EMBL" id="KAJ1531919.1"/>
    </source>
</evidence>
<accession>A0AAV7Y1D0</accession>
<name>A0AAV7Y1D0_9NEOP</name>
<feature type="region of interest" description="Disordered" evidence="3">
    <location>
        <begin position="376"/>
        <end position="410"/>
    </location>
</feature>
<dbReference type="PROSITE" id="PS51155">
    <property type="entry name" value="CHIT_BIND_RR_2"/>
    <property type="match status" value="1"/>
</dbReference>
<comment type="caution">
    <text evidence="5">The sequence shown here is derived from an EMBL/GenBank/DDBJ whole genome shotgun (WGS) entry which is preliminary data.</text>
</comment>
<proteinExistence type="predicted"/>
<organism evidence="5 6">
    <name type="scientific">Megalurothrips usitatus</name>
    <name type="common">bean blossom thrips</name>
    <dbReference type="NCBI Taxonomy" id="439358"/>
    <lineage>
        <taxon>Eukaryota</taxon>
        <taxon>Metazoa</taxon>
        <taxon>Ecdysozoa</taxon>
        <taxon>Arthropoda</taxon>
        <taxon>Hexapoda</taxon>
        <taxon>Insecta</taxon>
        <taxon>Pterygota</taxon>
        <taxon>Neoptera</taxon>
        <taxon>Paraneoptera</taxon>
        <taxon>Thysanoptera</taxon>
        <taxon>Terebrantia</taxon>
        <taxon>Thripoidea</taxon>
        <taxon>Thripidae</taxon>
        <taxon>Megalurothrips</taxon>
    </lineage>
</organism>
<dbReference type="GO" id="GO:0005615">
    <property type="term" value="C:extracellular space"/>
    <property type="evidence" value="ECO:0007669"/>
    <property type="project" value="TreeGrafter"/>
</dbReference>
<dbReference type="InterPro" id="IPR051217">
    <property type="entry name" value="Insect_Cuticle_Struc_Prot"/>
</dbReference>
<reference evidence="5" key="1">
    <citation type="submission" date="2022-12" db="EMBL/GenBank/DDBJ databases">
        <title>Chromosome-level genome assembly of the bean flower thrips Megalurothrips usitatus.</title>
        <authorList>
            <person name="Ma L."/>
            <person name="Liu Q."/>
            <person name="Li H."/>
            <person name="Cai W."/>
        </authorList>
    </citation>
    <scope>NUCLEOTIDE SEQUENCE</scope>
    <source>
        <strain evidence="5">Cailab_2022a</strain>
    </source>
</reference>
<evidence type="ECO:0008006" key="7">
    <source>
        <dbReference type="Google" id="ProtNLM"/>
    </source>
</evidence>
<dbReference type="GO" id="GO:0042302">
    <property type="term" value="F:structural constituent of cuticle"/>
    <property type="evidence" value="ECO:0007669"/>
    <property type="project" value="UniProtKB-UniRule"/>
</dbReference>
<dbReference type="EMBL" id="JAPTSV010000001">
    <property type="protein sequence ID" value="KAJ1531919.1"/>
    <property type="molecule type" value="Genomic_DNA"/>
</dbReference>
<protein>
    <recommendedName>
        <fullName evidence="7">Mediator of RNA polymerase II transcription subunit 26</fullName>
    </recommendedName>
</protein>
<dbReference type="InterPro" id="IPR000618">
    <property type="entry name" value="Insect_cuticle"/>
</dbReference>
<keyword evidence="1 2" id="KW-0193">Cuticle</keyword>
<dbReference type="PRINTS" id="PR00947">
    <property type="entry name" value="CUTICLE"/>
</dbReference>
<evidence type="ECO:0000256" key="4">
    <source>
        <dbReference type="SAM" id="SignalP"/>
    </source>
</evidence>
<dbReference type="PANTHER" id="PTHR12236:SF75">
    <property type="entry name" value="CUTICULAR PROTEIN 62BB, ISOFORM A"/>
    <property type="match status" value="1"/>
</dbReference>
<feature type="signal peptide" evidence="4">
    <location>
        <begin position="1"/>
        <end position="23"/>
    </location>
</feature>
<feature type="compositionally biased region" description="Polar residues" evidence="3">
    <location>
        <begin position="463"/>
        <end position="474"/>
    </location>
</feature>
<feature type="region of interest" description="Disordered" evidence="3">
    <location>
        <begin position="439"/>
        <end position="479"/>
    </location>
</feature>
<feature type="compositionally biased region" description="Basic and acidic residues" evidence="3">
    <location>
        <begin position="62"/>
        <end position="77"/>
    </location>
</feature>
<evidence type="ECO:0000256" key="3">
    <source>
        <dbReference type="SAM" id="MobiDB-lite"/>
    </source>
</evidence>
<gene>
    <name evidence="5" type="ORF">ONE63_000561</name>
</gene>
<evidence type="ECO:0000256" key="1">
    <source>
        <dbReference type="ARBA" id="ARBA00022460"/>
    </source>
</evidence>
<feature type="compositionally biased region" description="Low complexity" evidence="3">
    <location>
        <begin position="439"/>
        <end position="462"/>
    </location>
</feature>